<protein>
    <submittedName>
        <fullName evidence="4">Transketolase</fullName>
    </submittedName>
</protein>
<feature type="domain" description="Transketolase N-terminal" evidence="2">
    <location>
        <begin position="24"/>
        <end position="286"/>
    </location>
</feature>
<dbReference type="PANTHER" id="PTHR43825">
    <property type="entry name" value="PYRUVATE DEHYDROGENASE E1 COMPONENT"/>
    <property type="match status" value="1"/>
</dbReference>
<dbReference type="Pfam" id="PF02779">
    <property type="entry name" value="Transket_pyr"/>
    <property type="match status" value="1"/>
</dbReference>
<dbReference type="Pfam" id="PF00456">
    <property type="entry name" value="Transketolase_N"/>
    <property type="match status" value="1"/>
</dbReference>
<dbReference type="RefSeq" id="WP_278429255.1">
    <property type="nucleotide sequence ID" value="NZ_DOLB01000117.1"/>
</dbReference>
<dbReference type="PANTHER" id="PTHR43825:SF1">
    <property type="entry name" value="TRANSKETOLASE-LIKE PYRIMIDINE-BINDING DOMAIN-CONTAINING PROTEIN"/>
    <property type="match status" value="1"/>
</dbReference>
<reference evidence="4 5" key="1">
    <citation type="journal article" date="2018" name="Nat. Biotechnol.">
        <title>A standardized bacterial taxonomy based on genome phylogeny substantially revises the tree of life.</title>
        <authorList>
            <person name="Parks D.H."/>
            <person name="Chuvochina M."/>
            <person name="Waite D.W."/>
            <person name="Rinke C."/>
            <person name="Skarshewski A."/>
            <person name="Chaumeil P.A."/>
            <person name="Hugenholtz P."/>
        </authorList>
    </citation>
    <scope>NUCLEOTIDE SEQUENCE [LARGE SCALE GENOMIC DNA]</scope>
    <source>
        <strain evidence="4">UBA12544</strain>
    </source>
</reference>
<dbReference type="InterPro" id="IPR005475">
    <property type="entry name" value="Transketolase-like_Pyr-bd"/>
</dbReference>
<name>A0A101E3H6_9THEO</name>
<feature type="transmembrane region" description="Helical" evidence="1">
    <location>
        <begin position="65"/>
        <end position="84"/>
    </location>
</feature>
<dbReference type="Gene3D" id="3.40.50.970">
    <property type="match status" value="2"/>
</dbReference>
<keyword evidence="1" id="KW-0472">Membrane</keyword>
<dbReference type="InterPro" id="IPR029061">
    <property type="entry name" value="THDP-binding"/>
</dbReference>
<proteinExistence type="predicted"/>
<keyword evidence="1" id="KW-0812">Transmembrane</keyword>
<evidence type="ECO:0000259" key="3">
    <source>
        <dbReference type="Pfam" id="PF02779"/>
    </source>
</evidence>
<feature type="domain" description="Transketolase-like pyrimidine-binding" evidence="3">
    <location>
        <begin position="416"/>
        <end position="592"/>
    </location>
</feature>
<accession>A0A101E3H6</accession>
<sequence>MDKRFQYWEKIKDISYQFLDFTLNYRQSGHPGGSHSKAHMLISLLFGKKMHYDIRRPESRFNDRLILSAGHTVPIIYSILAVIGDAFDKMYELTGEKKYFIEKEKLVRSMDLLTFRYNKGLPGHAEASGKTLFLKFNTGPSAHGLPASIGQALALKKAGLSDVKVFLIEGEGALTAGVTLESQNAAWGYGLGNLFWLLDWNDFGIDDRPFSSVIYGTPEDWFKCHGWKVYGTLNGHSWQEVSQTIEKAVEEADGNLPNLLWFKTKKGWEYGVYDNKSHGTPHKKNSQIFWETRKPFMEKYGVEFAGFGKPAPSDPQEEKKQWAENLRIIKQVLISDQELLKYITDTLLEIAESLPKEASNIVILNSNPFKDPAIYDYKNYPEWLFVRPGEKVSNREALTKFGTYINAVIGRKYGRPLIIATSADLTESTSLHGFGQGVENYKGWGVYDREKNIEGAILPSAITEFLNAGVAAGLASVNLSEDPYNDFNGFWAIAATYGAFMYLKYGEIRLFSQMAQDSPIKLGKVIWVASHSGPETAEDSRTHFGIFEPGVLQLLPKGKIINLYPWEHNEVPVVLGAALSYDINNIALHLTRPPIEIPDRKALNIPSHLEAAKGAYIINDFDPNREKNGTIIVRGTSTTHNIIKLLPQIRKDFNLKIIAAISYELFMLQSDEYRQKVLPIEDWRNSMVITNESIRNMHDWIFSKVSEEYSISSDWDNKWRTGGSVEEILKEAHLDEDSLYVGIERFVRDKKKRLKKLDG</sequence>
<comment type="caution">
    <text evidence="4">The sequence shown here is derived from an EMBL/GenBank/DDBJ whole genome shotgun (WGS) entry which is preliminary data.</text>
</comment>
<evidence type="ECO:0000259" key="2">
    <source>
        <dbReference type="Pfam" id="PF00456"/>
    </source>
</evidence>
<dbReference type="InterPro" id="IPR005474">
    <property type="entry name" value="Transketolase_N"/>
</dbReference>
<evidence type="ECO:0000256" key="1">
    <source>
        <dbReference type="SAM" id="Phobius"/>
    </source>
</evidence>
<keyword evidence="1" id="KW-1133">Transmembrane helix</keyword>
<dbReference type="Proteomes" id="UP000264445">
    <property type="component" value="Unassembled WGS sequence"/>
</dbReference>
<dbReference type="AlphaFoldDB" id="A0A101E3H6"/>
<evidence type="ECO:0000313" key="4">
    <source>
        <dbReference type="EMBL" id="HBT49763.1"/>
    </source>
</evidence>
<organism evidence="4 5">
    <name type="scientific">Caldanaerobacter subterraneus</name>
    <dbReference type="NCBI Taxonomy" id="911092"/>
    <lineage>
        <taxon>Bacteria</taxon>
        <taxon>Bacillati</taxon>
        <taxon>Bacillota</taxon>
        <taxon>Clostridia</taxon>
        <taxon>Thermoanaerobacterales</taxon>
        <taxon>Thermoanaerobacteraceae</taxon>
        <taxon>Caldanaerobacter</taxon>
    </lineage>
</organism>
<dbReference type="InterPro" id="IPR051157">
    <property type="entry name" value="PDH/Transketolase"/>
</dbReference>
<gene>
    <name evidence="4" type="ORF">DEA61_08065</name>
</gene>
<dbReference type="SUPFAM" id="SSF52518">
    <property type="entry name" value="Thiamin diphosphate-binding fold (THDP-binding)"/>
    <property type="match status" value="2"/>
</dbReference>
<dbReference type="EMBL" id="DOLB01000117">
    <property type="protein sequence ID" value="HBT49763.1"/>
    <property type="molecule type" value="Genomic_DNA"/>
</dbReference>
<evidence type="ECO:0000313" key="5">
    <source>
        <dbReference type="Proteomes" id="UP000264445"/>
    </source>
</evidence>